<protein>
    <submittedName>
        <fullName evidence="1">Uncharacterized protein</fullName>
    </submittedName>
</protein>
<keyword evidence="2" id="KW-1185">Reference proteome</keyword>
<reference evidence="1" key="1">
    <citation type="submission" date="2020-06" db="EMBL/GenBank/DDBJ databases">
        <title>Paenibacillus sp. nov., isolated from soil.</title>
        <authorList>
            <person name="Seo Y.L."/>
        </authorList>
    </citation>
    <scope>NUCLEOTIDE SEQUENCE [LARGE SCALE GENOMIC DNA]</scope>
    <source>
        <strain evidence="1">JW14</strain>
    </source>
</reference>
<comment type="caution">
    <text evidence="1">The sequence shown here is derived from an EMBL/GenBank/DDBJ whole genome shotgun (WGS) entry which is preliminary data.</text>
</comment>
<dbReference type="EMBL" id="JABWCS010000209">
    <property type="protein sequence ID" value="NUU61589.1"/>
    <property type="molecule type" value="Genomic_DNA"/>
</dbReference>
<name>A0A850EPA7_9BACL</name>
<evidence type="ECO:0000313" key="1">
    <source>
        <dbReference type="EMBL" id="NUU61589.1"/>
    </source>
</evidence>
<dbReference type="RefSeq" id="WP_175372097.1">
    <property type="nucleotide sequence ID" value="NZ_JABWCS010000209.1"/>
</dbReference>
<evidence type="ECO:0000313" key="2">
    <source>
        <dbReference type="Proteomes" id="UP000564806"/>
    </source>
</evidence>
<gene>
    <name evidence="1" type="ORF">HPT30_14695</name>
</gene>
<sequence length="139" mass="16248">MKNFKSYISPPLEFEVLEHDRVIAKVKLDYMNQNVDVWQDEEVLPVFLPFPGKQKVLVGDVLDYFESRCLPRTRHHIEKVLHALELQDYVPTDIVKQTHGVLYDDYVWIRFSGEELTCADVHPRFASEQGLSADICKQQ</sequence>
<proteinExistence type="predicted"/>
<dbReference type="Proteomes" id="UP000564806">
    <property type="component" value="Unassembled WGS sequence"/>
</dbReference>
<organism evidence="1 2">
    <name type="scientific">Paenibacillus agri</name>
    <dbReference type="NCBI Taxonomy" id="2744309"/>
    <lineage>
        <taxon>Bacteria</taxon>
        <taxon>Bacillati</taxon>
        <taxon>Bacillota</taxon>
        <taxon>Bacilli</taxon>
        <taxon>Bacillales</taxon>
        <taxon>Paenibacillaceae</taxon>
        <taxon>Paenibacillus</taxon>
    </lineage>
</organism>
<dbReference type="AlphaFoldDB" id="A0A850EPA7"/>
<accession>A0A850EPA7</accession>